<evidence type="ECO:0000256" key="1">
    <source>
        <dbReference type="SAM" id="MobiDB-lite"/>
    </source>
</evidence>
<accession>A0A438CKV4</accession>
<name>A0A438CKV4_VITVI</name>
<organism evidence="2 3">
    <name type="scientific">Vitis vinifera</name>
    <name type="common">Grape</name>
    <dbReference type="NCBI Taxonomy" id="29760"/>
    <lineage>
        <taxon>Eukaryota</taxon>
        <taxon>Viridiplantae</taxon>
        <taxon>Streptophyta</taxon>
        <taxon>Embryophyta</taxon>
        <taxon>Tracheophyta</taxon>
        <taxon>Spermatophyta</taxon>
        <taxon>Magnoliopsida</taxon>
        <taxon>eudicotyledons</taxon>
        <taxon>Gunneridae</taxon>
        <taxon>Pentapetalae</taxon>
        <taxon>rosids</taxon>
        <taxon>Vitales</taxon>
        <taxon>Vitaceae</taxon>
        <taxon>Viteae</taxon>
        <taxon>Vitis</taxon>
    </lineage>
</organism>
<feature type="compositionally biased region" description="Polar residues" evidence="1">
    <location>
        <begin position="76"/>
        <end position="85"/>
    </location>
</feature>
<proteinExistence type="predicted"/>
<comment type="caution">
    <text evidence="2">The sequence shown here is derived from an EMBL/GenBank/DDBJ whole genome shotgun (WGS) entry which is preliminary data.</text>
</comment>
<evidence type="ECO:0000313" key="3">
    <source>
        <dbReference type="Proteomes" id="UP000288805"/>
    </source>
</evidence>
<sequence>MIGINMERCSHFSHIFKSANQNKPFQRSSLTSRLKPVRTDVPLFPNPVSVLEWDFDCCHSSLYFHSGDPWPENGSRRPSSPQADAQFSAPEKSRAPSSPPSTFILKKTPISPTSSPAFSSSPLTASFGSLTPPWHCDRGGRSSCCH</sequence>
<reference evidence="2 3" key="1">
    <citation type="journal article" date="2018" name="PLoS Genet.">
        <title>Population sequencing reveals clonal diversity and ancestral inbreeding in the grapevine cultivar Chardonnay.</title>
        <authorList>
            <person name="Roach M.J."/>
            <person name="Johnson D.L."/>
            <person name="Bohlmann J."/>
            <person name="van Vuuren H.J."/>
            <person name="Jones S.J."/>
            <person name="Pretorius I.S."/>
            <person name="Schmidt S.A."/>
            <person name="Borneman A.R."/>
        </authorList>
    </citation>
    <scope>NUCLEOTIDE SEQUENCE [LARGE SCALE GENOMIC DNA]</scope>
    <source>
        <strain evidence="3">cv. Chardonnay</strain>
        <tissue evidence="2">Leaf</tissue>
    </source>
</reference>
<protein>
    <submittedName>
        <fullName evidence="2">Uncharacterized protein</fullName>
    </submittedName>
</protein>
<dbReference type="EMBL" id="QGNW01002185">
    <property type="protein sequence ID" value="RVW23846.1"/>
    <property type="molecule type" value="Genomic_DNA"/>
</dbReference>
<dbReference type="Proteomes" id="UP000288805">
    <property type="component" value="Unassembled WGS sequence"/>
</dbReference>
<gene>
    <name evidence="2" type="ORF">CK203_094425</name>
</gene>
<dbReference type="AlphaFoldDB" id="A0A438CKV4"/>
<evidence type="ECO:0000313" key="2">
    <source>
        <dbReference type="EMBL" id="RVW23846.1"/>
    </source>
</evidence>
<feature type="region of interest" description="Disordered" evidence="1">
    <location>
        <begin position="69"/>
        <end position="122"/>
    </location>
</feature>
<feature type="compositionally biased region" description="Low complexity" evidence="1">
    <location>
        <begin position="111"/>
        <end position="122"/>
    </location>
</feature>